<comment type="caution">
    <text evidence="1">The sequence shown here is derived from an EMBL/GenBank/DDBJ whole genome shotgun (WGS) entry which is preliminary data.</text>
</comment>
<dbReference type="EMBL" id="JACEIK010000424">
    <property type="protein sequence ID" value="MCD7456787.1"/>
    <property type="molecule type" value="Genomic_DNA"/>
</dbReference>
<evidence type="ECO:0000313" key="2">
    <source>
        <dbReference type="Proteomes" id="UP000823775"/>
    </source>
</evidence>
<protein>
    <submittedName>
        <fullName evidence="1">Uncharacterized protein</fullName>
    </submittedName>
</protein>
<reference evidence="1 2" key="1">
    <citation type="journal article" date="2021" name="BMC Genomics">
        <title>Datura genome reveals duplications of psychoactive alkaloid biosynthetic genes and high mutation rate following tissue culture.</title>
        <authorList>
            <person name="Rajewski A."/>
            <person name="Carter-House D."/>
            <person name="Stajich J."/>
            <person name="Litt A."/>
        </authorList>
    </citation>
    <scope>NUCLEOTIDE SEQUENCE [LARGE SCALE GENOMIC DNA]</scope>
    <source>
        <strain evidence="1">AR-01</strain>
    </source>
</reference>
<evidence type="ECO:0000313" key="1">
    <source>
        <dbReference type="EMBL" id="MCD7456787.1"/>
    </source>
</evidence>
<dbReference type="Proteomes" id="UP000823775">
    <property type="component" value="Unassembled WGS sequence"/>
</dbReference>
<gene>
    <name evidence="1" type="ORF">HAX54_033169</name>
</gene>
<organism evidence="1 2">
    <name type="scientific">Datura stramonium</name>
    <name type="common">Jimsonweed</name>
    <name type="synonym">Common thornapple</name>
    <dbReference type="NCBI Taxonomy" id="4076"/>
    <lineage>
        <taxon>Eukaryota</taxon>
        <taxon>Viridiplantae</taxon>
        <taxon>Streptophyta</taxon>
        <taxon>Embryophyta</taxon>
        <taxon>Tracheophyta</taxon>
        <taxon>Spermatophyta</taxon>
        <taxon>Magnoliopsida</taxon>
        <taxon>eudicotyledons</taxon>
        <taxon>Gunneridae</taxon>
        <taxon>Pentapetalae</taxon>
        <taxon>asterids</taxon>
        <taxon>lamiids</taxon>
        <taxon>Solanales</taxon>
        <taxon>Solanaceae</taxon>
        <taxon>Solanoideae</taxon>
        <taxon>Datureae</taxon>
        <taxon>Datura</taxon>
    </lineage>
</organism>
<sequence>MSGFSLVTLRWYHDGDGSTPATVDGDGPDLGIVGSNFIDDEGFDYSTDDSVEFEGGLVEMPRRIVASDV</sequence>
<accession>A0ABS8SD52</accession>
<keyword evidence="2" id="KW-1185">Reference proteome</keyword>
<proteinExistence type="predicted"/>
<name>A0ABS8SD52_DATST</name>